<dbReference type="CDD" id="cd00082">
    <property type="entry name" value="HisKA"/>
    <property type="match status" value="1"/>
</dbReference>
<dbReference type="Gene3D" id="1.10.287.130">
    <property type="match status" value="1"/>
</dbReference>
<keyword evidence="5" id="KW-0808">Transferase</keyword>
<evidence type="ECO:0000256" key="6">
    <source>
        <dbReference type="ARBA" id="ARBA00022692"/>
    </source>
</evidence>
<name>A0A3A8F5N4_9GAMM</name>
<comment type="caution">
    <text evidence="13">The sequence shown here is derived from an EMBL/GenBank/DDBJ whole genome shotgun (WGS) entry which is preliminary data.</text>
</comment>
<dbReference type="SMART" id="SM00388">
    <property type="entry name" value="HisKA"/>
    <property type="match status" value="1"/>
</dbReference>
<dbReference type="Gene3D" id="3.30.565.10">
    <property type="entry name" value="Histidine kinase-like ATPase, C-terminal domain"/>
    <property type="match status" value="1"/>
</dbReference>
<reference evidence="13 14" key="1">
    <citation type="submission" date="2018-09" db="EMBL/GenBank/DDBJ databases">
        <title>The draft genome of Acinetobacter spp. strains.</title>
        <authorList>
            <person name="Qin J."/>
            <person name="Feng Y."/>
            <person name="Zong Z."/>
        </authorList>
    </citation>
    <scope>NUCLEOTIDE SEQUENCE [LARGE SCALE GENOMIC DNA]</scope>
    <source>
        <strain evidence="13 14">WCHAc060115</strain>
    </source>
</reference>
<evidence type="ECO:0000313" key="13">
    <source>
        <dbReference type="EMBL" id="RKG36471.1"/>
    </source>
</evidence>
<dbReference type="Proteomes" id="UP000280405">
    <property type="component" value="Unassembled WGS sequence"/>
</dbReference>
<keyword evidence="7 13" id="KW-0418">Kinase</keyword>
<evidence type="ECO:0000256" key="10">
    <source>
        <dbReference type="ARBA" id="ARBA00023136"/>
    </source>
</evidence>
<dbReference type="Pfam" id="PF02518">
    <property type="entry name" value="HATPase_c"/>
    <property type="match status" value="1"/>
</dbReference>
<dbReference type="SUPFAM" id="SSF47384">
    <property type="entry name" value="Homodimeric domain of signal transducing histidine kinase"/>
    <property type="match status" value="1"/>
</dbReference>
<dbReference type="InterPro" id="IPR003661">
    <property type="entry name" value="HisK_dim/P_dom"/>
</dbReference>
<keyword evidence="4" id="KW-0597">Phosphoprotein</keyword>
<keyword evidence="9" id="KW-0902">Two-component regulatory system</keyword>
<dbReference type="SMART" id="SM00387">
    <property type="entry name" value="HATPase_c"/>
    <property type="match status" value="1"/>
</dbReference>
<dbReference type="GO" id="GO:0000155">
    <property type="term" value="F:phosphorelay sensor kinase activity"/>
    <property type="evidence" value="ECO:0007669"/>
    <property type="project" value="InterPro"/>
</dbReference>
<dbReference type="OrthoDB" id="9809766at2"/>
<dbReference type="PANTHER" id="PTHR45436:SF15">
    <property type="entry name" value="SENSOR HISTIDINE KINASE CUSS"/>
    <property type="match status" value="1"/>
</dbReference>
<evidence type="ECO:0000256" key="11">
    <source>
        <dbReference type="SAM" id="Phobius"/>
    </source>
</evidence>
<organism evidence="13 14">
    <name type="scientific">Acinetobacter rongchengensis</name>
    <dbReference type="NCBI Taxonomy" id="2419601"/>
    <lineage>
        <taxon>Bacteria</taxon>
        <taxon>Pseudomonadati</taxon>
        <taxon>Pseudomonadota</taxon>
        <taxon>Gammaproteobacteria</taxon>
        <taxon>Moraxellales</taxon>
        <taxon>Moraxellaceae</taxon>
        <taxon>Acinetobacter</taxon>
    </lineage>
</organism>
<evidence type="ECO:0000256" key="3">
    <source>
        <dbReference type="ARBA" id="ARBA00012438"/>
    </source>
</evidence>
<dbReference type="RefSeq" id="WP_120384954.1">
    <property type="nucleotide sequence ID" value="NZ_RAXT01000045.1"/>
</dbReference>
<keyword evidence="14" id="KW-1185">Reference proteome</keyword>
<dbReference type="InterPro" id="IPR050428">
    <property type="entry name" value="TCS_sensor_his_kinase"/>
</dbReference>
<dbReference type="EC" id="2.7.13.3" evidence="3"/>
<evidence type="ECO:0000256" key="9">
    <source>
        <dbReference type="ARBA" id="ARBA00023012"/>
    </source>
</evidence>
<keyword evidence="10 11" id="KW-0472">Membrane</keyword>
<dbReference type="EMBL" id="RAXT01000045">
    <property type="protein sequence ID" value="RKG36471.1"/>
    <property type="molecule type" value="Genomic_DNA"/>
</dbReference>
<evidence type="ECO:0000256" key="5">
    <source>
        <dbReference type="ARBA" id="ARBA00022679"/>
    </source>
</evidence>
<accession>A0A3A8F5N4</accession>
<comment type="subcellular location">
    <subcellularLocation>
        <location evidence="2">Membrane</location>
        <topology evidence="2">Multi-pass membrane protein</topology>
    </subcellularLocation>
</comment>
<comment type="catalytic activity">
    <reaction evidence="1">
        <text>ATP + protein L-histidine = ADP + protein N-phospho-L-histidine.</text>
        <dbReference type="EC" id="2.7.13.3"/>
    </reaction>
</comment>
<dbReference type="PROSITE" id="PS50109">
    <property type="entry name" value="HIS_KIN"/>
    <property type="match status" value="1"/>
</dbReference>
<dbReference type="CDD" id="cd00075">
    <property type="entry name" value="HATPase"/>
    <property type="match status" value="1"/>
</dbReference>
<dbReference type="GO" id="GO:0005886">
    <property type="term" value="C:plasma membrane"/>
    <property type="evidence" value="ECO:0007669"/>
    <property type="project" value="TreeGrafter"/>
</dbReference>
<dbReference type="SUPFAM" id="SSF55874">
    <property type="entry name" value="ATPase domain of HSP90 chaperone/DNA topoisomerase II/histidine kinase"/>
    <property type="match status" value="1"/>
</dbReference>
<dbReference type="PRINTS" id="PR00344">
    <property type="entry name" value="BCTRLSENSOR"/>
</dbReference>
<evidence type="ECO:0000256" key="4">
    <source>
        <dbReference type="ARBA" id="ARBA00022553"/>
    </source>
</evidence>
<evidence type="ECO:0000256" key="1">
    <source>
        <dbReference type="ARBA" id="ARBA00000085"/>
    </source>
</evidence>
<dbReference type="Pfam" id="PF00512">
    <property type="entry name" value="HisKA"/>
    <property type="match status" value="1"/>
</dbReference>
<dbReference type="InterPro" id="IPR036890">
    <property type="entry name" value="HATPase_C_sf"/>
</dbReference>
<evidence type="ECO:0000256" key="2">
    <source>
        <dbReference type="ARBA" id="ARBA00004141"/>
    </source>
</evidence>
<proteinExistence type="predicted"/>
<feature type="domain" description="Histidine kinase" evidence="12">
    <location>
        <begin position="234"/>
        <end position="444"/>
    </location>
</feature>
<feature type="transmembrane region" description="Helical" evidence="11">
    <location>
        <begin position="17"/>
        <end position="37"/>
    </location>
</feature>
<dbReference type="InterPro" id="IPR036097">
    <property type="entry name" value="HisK_dim/P_sf"/>
</dbReference>
<gene>
    <name evidence="13" type="ORF">D7V20_15035</name>
</gene>
<dbReference type="PANTHER" id="PTHR45436">
    <property type="entry name" value="SENSOR HISTIDINE KINASE YKOH"/>
    <property type="match status" value="1"/>
</dbReference>
<protein>
    <recommendedName>
        <fullName evidence="3">histidine kinase</fullName>
        <ecNumber evidence="3">2.7.13.3</ecNumber>
    </recommendedName>
</protein>
<evidence type="ECO:0000313" key="14">
    <source>
        <dbReference type="Proteomes" id="UP000280405"/>
    </source>
</evidence>
<dbReference type="InterPro" id="IPR003594">
    <property type="entry name" value="HATPase_dom"/>
</dbReference>
<evidence type="ECO:0000256" key="7">
    <source>
        <dbReference type="ARBA" id="ARBA00022777"/>
    </source>
</evidence>
<evidence type="ECO:0000256" key="8">
    <source>
        <dbReference type="ARBA" id="ARBA00022989"/>
    </source>
</evidence>
<feature type="transmembrane region" description="Helical" evidence="11">
    <location>
        <begin position="150"/>
        <end position="172"/>
    </location>
</feature>
<keyword evidence="6 11" id="KW-0812">Transmembrane</keyword>
<keyword evidence="8 11" id="KW-1133">Transmembrane helix</keyword>
<dbReference type="InterPro" id="IPR004358">
    <property type="entry name" value="Sig_transdc_His_kin-like_C"/>
</dbReference>
<dbReference type="InterPro" id="IPR005467">
    <property type="entry name" value="His_kinase_dom"/>
</dbReference>
<evidence type="ECO:0000259" key="12">
    <source>
        <dbReference type="PROSITE" id="PS50109"/>
    </source>
</evidence>
<dbReference type="AlphaFoldDB" id="A0A3A8F5N4"/>
<sequence length="444" mass="50963">MTQQAVSLQSKLIKTSMLSSVIAGLVAFILLIAHSVYQTMQVQDEIMDEIADMLMISDLSSSSGSQIDELSDEFDIQYQLSNQNMRLTQSAQFDLNTQNPSVFAQQDAYSFIWSGHKLLRSYHVFDHETQLRVQVIQPLEIRFKDLKHSVLSYLLILLGLWFVQWLISHFLIKKQFKPIQQLSKDIAEKGVNDLNLIDQPKPELKELQPMVNQLNQMLTRLDQALVAEQRFTADASHELRSPLSAIQLRLQLLQRKYAEMPELKMQLQLIQNDVNRGTQVLENLLLLARLDPMDEAQLPRTWVSVEALTQDILKALEPFINEKQIHIHIDREASDIYVNTELIFICMRNLIDNAIRYTPVLGHIYIRFGHLNNHIFYEIENDGSGIPQDVLDRLGERFYRALGTQTQGSGLGLSICKKIIALHQGQIEFSSSEYGGLNVCVYLR</sequence>